<feature type="transmembrane region" description="Helical" evidence="2">
    <location>
        <begin position="122"/>
        <end position="142"/>
    </location>
</feature>
<dbReference type="PIRSF" id="PIRSF009160">
    <property type="entry name" value="UCP009160"/>
    <property type="match status" value="1"/>
</dbReference>
<dbReference type="PANTHER" id="PTHR41282">
    <property type="entry name" value="CONSERVED TRANSMEMBRANE PROTEIN-RELATED"/>
    <property type="match status" value="1"/>
</dbReference>
<evidence type="ECO:0000313" key="4">
    <source>
        <dbReference type="Proteomes" id="UP001056455"/>
    </source>
</evidence>
<evidence type="ECO:0000256" key="2">
    <source>
        <dbReference type="SAM" id="Phobius"/>
    </source>
</evidence>
<keyword evidence="4" id="KW-1185">Reference proteome</keyword>
<evidence type="ECO:0000256" key="1">
    <source>
        <dbReference type="SAM" id="MobiDB-lite"/>
    </source>
</evidence>
<dbReference type="InterPro" id="IPR010539">
    <property type="entry name" value="BaxI_1-like"/>
</dbReference>
<feature type="region of interest" description="Disordered" evidence="1">
    <location>
        <begin position="1"/>
        <end position="62"/>
    </location>
</feature>
<sequence length="308" mass="32925">MATNPVFNRIDKEAQQQYAGFNQAPQQGQAAPQGQPHQGYPAPQGQPQMPMGYPGASESMSPEQLEQMYRQAPAGPAQTGRLTLDDVVMKSLALFAVVVAVAAGTWFFVSGTVDPDTGQAPLAMPIWLLGMFGSLGLSFVIAFQKKVNVPLIVGHAVLQGGFIGAVSFTFERAYPGVVTSAVVATLGTFVGMFIAWKVGFIKVTSKSRRIFGMMAMGYLVFLLINIGASFLGFGDGWGIYGGPLGIVISLLGVALASYSLAVDFDSIDRGVQAGAPEKYSWLMGHGLVASLVWLYIEFLRLFAILQRN</sequence>
<keyword evidence="2" id="KW-0472">Membrane</keyword>
<feature type="compositionally biased region" description="Low complexity" evidence="1">
    <location>
        <begin position="23"/>
        <end position="56"/>
    </location>
</feature>
<name>A0ABY4YRM3_9MICO</name>
<accession>A0ABY4YRM3</accession>
<proteinExistence type="predicted"/>
<gene>
    <name evidence="3" type="ORF">NF556_17735</name>
</gene>
<feature type="transmembrane region" description="Helical" evidence="2">
    <location>
        <begin position="282"/>
        <end position="305"/>
    </location>
</feature>
<dbReference type="RefSeq" id="WP_252592481.1">
    <property type="nucleotide sequence ID" value="NZ_CP099489.1"/>
</dbReference>
<protein>
    <submittedName>
        <fullName evidence="3">Bax inhibitor-1/YccA family protein</fullName>
    </submittedName>
</protein>
<dbReference type="PANTHER" id="PTHR41282:SF1">
    <property type="entry name" value="CONSERVED TRANSMEMBRANE PROTEIN-RELATED"/>
    <property type="match status" value="1"/>
</dbReference>
<feature type="transmembrane region" description="Helical" evidence="2">
    <location>
        <begin position="176"/>
        <end position="198"/>
    </location>
</feature>
<organism evidence="3 4">
    <name type="scientific">Ornithinimicrobium faecis</name>
    <dbReference type="NCBI Taxonomy" id="2934158"/>
    <lineage>
        <taxon>Bacteria</taxon>
        <taxon>Bacillati</taxon>
        <taxon>Actinomycetota</taxon>
        <taxon>Actinomycetes</taxon>
        <taxon>Micrococcales</taxon>
        <taxon>Ornithinimicrobiaceae</taxon>
        <taxon>Ornithinimicrobium</taxon>
    </lineage>
</organism>
<dbReference type="EMBL" id="CP099489">
    <property type="protein sequence ID" value="USQ79423.1"/>
    <property type="molecule type" value="Genomic_DNA"/>
</dbReference>
<evidence type="ECO:0000313" key="3">
    <source>
        <dbReference type="EMBL" id="USQ79423.1"/>
    </source>
</evidence>
<keyword evidence="2" id="KW-1133">Transmembrane helix</keyword>
<dbReference type="Proteomes" id="UP001056455">
    <property type="component" value="Chromosome"/>
</dbReference>
<feature type="transmembrane region" description="Helical" evidence="2">
    <location>
        <begin position="239"/>
        <end position="261"/>
    </location>
</feature>
<dbReference type="Pfam" id="PF12811">
    <property type="entry name" value="BaxI_1"/>
    <property type="match status" value="1"/>
</dbReference>
<reference evidence="3" key="1">
    <citation type="submission" date="2022-06" db="EMBL/GenBank/DDBJ databases">
        <title>Ornithinimicrobium HY1793.</title>
        <authorList>
            <person name="Huang Y."/>
        </authorList>
    </citation>
    <scope>NUCLEOTIDE SEQUENCE</scope>
    <source>
        <strain evidence="3">HY1793</strain>
    </source>
</reference>
<keyword evidence="2" id="KW-0812">Transmembrane</keyword>
<feature type="transmembrane region" description="Helical" evidence="2">
    <location>
        <begin position="210"/>
        <end position="233"/>
    </location>
</feature>
<feature type="transmembrane region" description="Helical" evidence="2">
    <location>
        <begin position="91"/>
        <end position="110"/>
    </location>
</feature>